<evidence type="ECO:0000256" key="8">
    <source>
        <dbReference type="ARBA" id="ARBA00023136"/>
    </source>
</evidence>
<organism evidence="11 12">
    <name type="scientific">Parathalassolituus penaei</name>
    <dbReference type="NCBI Taxonomy" id="2997323"/>
    <lineage>
        <taxon>Bacteria</taxon>
        <taxon>Pseudomonadati</taxon>
        <taxon>Pseudomonadota</taxon>
        <taxon>Gammaproteobacteria</taxon>
        <taxon>Oceanospirillales</taxon>
        <taxon>Oceanospirillaceae</taxon>
        <taxon>Parathalassolituus</taxon>
    </lineage>
</organism>
<keyword evidence="6 9" id="KW-1133">Transmembrane helix</keyword>
<keyword evidence="3" id="KW-0050">Antiport</keyword>
<evidence type="ECO:0000256" key="3">
    <source>
        <dbReference type="ARBA" id="ARBA00022449"/>
    </source>
</evidence>
<dbReference type="GO" id="GO:0005886">
    <property type="term" value="C:plasma membrane"/>
    <property type="evidence" value="ECO:0007669"/>
    <property type="project" value="UniProtKB-SubCell"/>
</dbReference>
<keyword evidence="5 9" id="KW-0812">Transmembrane</keyword>
<feature type="transmembrane region" description="Helical" evidence="9">
    <location>
        <begin position="231"/>
        <end position="260"/>
    </location>
</feature>
<feature type="transmembrane region" description="Helical" evidence="9">
    <location>
        <begin position="280"/>
        <end position="302"/>
    </location>
</feature>
<evidence type="ECO:0000256" key="5">
    <source>
        <dbReference type="ARBA" id="ARBA00022692"/>
    </source>
</evidence>
<evidence type="ECO:0000313" key="11">
    <source>
        <dbReference type="EMBL" id="MCY0963847.1"/>
    </source>
</evidence>
<feature type="transmembrane region" description="Helical" evidence="9">
    <location>
        <begin position="57"/>
        <end position="76"/>
    </location>
</feature>
<accession>A0A9X3IQ67</accession>
<feature type="transmembrane region" description="Helical" evidence="9">
    <location>
        <begin position="88"/>
        <end position="109"/>
    </location>
</feature>
<dbReference type="GO" id="GO:0015297">
    <property type="term" value="F:antiporter activity"/>
    <property type="evidence" value="ECO:0007669"/>
    <property type="project" value="UniProtKB-KW"/>
</dbReference>
<dbReference type="InterPro" id="IPR006153">
    <property type="entry name" value="Cation/H_exchanger_TM"/>
</dbReference>
<feature type="transmembrane region" description="Helical" evidence="9">
    <location>
        <begin position="115"/>
        <end position="140"/>
    </location>
</feature>
<reference evidence="11" key="1">
    <citation type="submission" date="2022-11" db="EMBL/GenBank/DDBJ databases">
        <title>Parathalassolutuus dongxingensis gen. nov., sp. nov., a novel member of family Oceanospirillaceae isolated from a coastal shrimp pond in Guangxi, China.</title>
        <authorList>
            <person name="Chen H."/>
        </authorList>
    </citation>
    <scope>NUCLEOTIDE SEQUENCE</scope>
    <source>
        <strain evidence="11">G-43</strain>
    </source>
</reference>
<evidence type="ECO:0000256" key="4">
    <source>
        <dbReference type="ARBA" id="ARBA00022475"/>
    </source>
</evidence>
<feature type="transmembrane region" description="Helical" evidence="9">
    <location>
        <begin position="337"/>
        <end position="357"/>
    </location>
</feature>
<evidence type="ECO:0000256" key="2">
    <source>
        <dbReference type="ARBA" id="ARBA00022448"/>
    </source>
</evidence>
<dbReference type="InterPro" id="IPR038770">
    <property type="entry name" value="Na+/solute_symporter_sf"/>
</dbReference>
<dbReference type="RefSeq" id="WP_283172067.1">
    <property type="nucleotide sequence ID" value="NZ_JAPNOA010000006.1"/>
</dbReference>
<gene>
    <name evidence="11" type="ORF">OUO13_01420</name>
</gene>
<dbReference type="Proteomes" id="UP001150830">
    <property type="component" value="Unassembled WGS sequence"/>
</dbReference>
<dbReference type="Gene3D" id="1.20.1530.20">
    <property type="match status" value="1"/>
</dbReference>
<evidence type="ECO:0000256" key="9">
    <source>
        <dbReference type="SAM" id="Phobius"/>
    </source>
</evidence>
<comment type="subcellular location">
    <subcellularLocation>
        <location evidence="1">Cell membrane</location>
        <topology evidence="1">Multi-pass membrane protein</topology>
    </subcellularLocation>
</comment>
<protein>
    <submittedName>
        <fullName evidence="11">Cation:proton antiporter</fullName>
    </submittedName>
</protein>
<keyword evidence="7" id="KW-0406">Ion transport</keyword>
<dbReference type="EMBL" id="JAPNOA010000006">
    <property type="protein sequence ID" value="MCY0963847.1"/>
    <property type="molecule type" value="Genomic_DNA"/>
</dbReference>
<evidence type="ECO:0000256" key="7">
    <source>
        <dbReference type="ARBA" id="ARBA00023065"/>
    </source>
</evidence>
<feature type="transmembrane region" description="Helical" evidence="9">
    <location>
        <begin position="309"/>
        <end position="331"/>
    </location>
</feature>
<keyword evidence="2" id="KW-0813">Transport</keyword>
<feature type="domain" description="Cation/H+ exchanger transmembrane" evidence="10">
    <location>
        <begin position="13"/>
        <end position="390"/>
    </location>
</feature>
<evidence type="ECO:0000259" key="10">
    <source>
        <dbReference type="Pfam" id="PF00999"/>
    </source>
</evidence>
<keyword evidence="4" id="KW-1003">Cell membrane</keyword>
<keyword evidence="8 9" id="KW-0472">Membrane</keyword>
<evidence type="ECO:0000256" key="1">
    <source>
        <dbReference type="ARBA" id="ARBA00004651"/>
    </source>
</evidence>
<comment type="caution">
    <text evidence="11">The sequence shown here is derived from an EMBL/GenBank/DDBJ whole genome shotgun (WGS) entry which is preliminary data.</text>
</comment>
<proteinExistence type="predicted"/>
<evidence type="ECO:0000256" key="6">
    <source>
        <dbReference type="ARBA" id="ARBA00022989"/>
    </source>
</evidence>
<dbReference type="Pfam" id="PF00999">
    <property type="entry name" value="Na_H_Exchanger"/>
    <property type="match status" value="1"/>
</dbReference>
<dbReference type="PANTHER" id="PTHR32507">
    <property type="entry name" value="NA(+)/H(+) ANTIPORTER 1"/>
    <property type="match status" value="1"/>
</dbReference>
<sequence>MNEQQLLLTLSASLFVFGLLARRIEHIGISAPMLVTAVGIISGPRVTGWLPADIENTWLQVLAEFGLAIILFTDASQIRRDQLVKFEVLPIRLLAIGLPLTMVAGALLAKPLLGLSWLSAAWLAIMLAPTDAALAQAIFSDKKIPERLRHSITVESGLNDGLALPILLFVLALMQAGHYAFIDAFHWPLFLMQQFVMGTLAGLLVGRWGGRLIQLASDHHWMLPIYQRLSSLALALLAYSGAEVLGGNGFIAAFLAGLFLEAQRDIVIQRLREFGEAEGTLLSLLVFFLFGLVFVAEAWPLLQWQHLVYALLSLTVIRIVPVLISLLGSGLNLRAQLFLAWFGPRGIASVLYLLLAVEQMGYASRIPEYNSVFATTVLTVLLSIFLHGVSPHLWPAIADQPQSRSPN</sequence>
<keyword evidence="12" id="KW-1185">Reference proteome</keyword>
<dbReference type="PANTHER" id="PTHR32507:SF8">
    <property type="entry name" value="CNH1P"/>
    <property type="match status" value="1"/>
</dbReference>
<dbReference type="AlphaFoldDB" id="A0A9X3IQ67"/>
<name>A0A9X3IQ67_9GAMM</name>
<dbReference type="GO" id="GO:1902600">
    <property type="term" value="P:proton transmembrane transport"/>
    <property type="evidence" value="ECO:0007669"/>
    <property type="project" value="InterPro"/>
</dbReference>
<feature type="transmembrane region" description="Helical" evidence="9">
    <location>
        <begin position="369"/>
        <end position="389"/>
    </location>
</feature>
<feature type="transmembrane region" description="Helical" evidence="9">
    <location>
        <begin position="161"/>
        <end position="181"/>
    </location>
</feature>
<evidence type="ECO:0000313" key="12">
    <source>
        <dbReference type="Proteomes" id="UP001150830"/>
    </source>
</evidence>